<proteinExistence type="predicted"/>
<keyword evidence="6" id="KW-0804">Transcription</keyword>
<keyword evidence="4" id="KW-0862">Zinc</keyword>
<dbReference type="Proteomes" id="UP000827889">
    <property type="component" value="Chromosome 8"/>
</dbReference>
<evidence type="ECO:0000256" key="9">
    <source>
        <dbReference type="SAM" id="MobiDB-lite"/>
    </source>
</evidence>
<evidence type="ECO:0000313" key="12">
    <source>
        <dbReference type="RefSeq" id="XP_030513542.1"/>
    </source>
</evidence>
<feature type="domain" description="C2H2-type" evidence="10">
    <location>
        <begin position="51"/>
        <end position="78"/>
    </location>
</feature>
<evidence type="ECO:0000256" key="7">
    <source>
        <dbReference type="ARBA" id="ARBA00023242"/>
    </source>
</evidence>
<comment type="subcellular location">
    <subcellularLocation>
        <location evidence="1">Nucleus</location>
    </subcellularLocation>
</comment>
<evidence type="ECO:0000256" key="8">
    <source>
        <dbReference type="PROSITE-ProRule" id="PRU00042"/>
    </source>
</evidence>
<dbReference type="PANTHER" id="PTHR45801:SF119">
    <property type="entry name" value="ZINC FINGER PROTEIN 10-LIKE"/>
    <property type="match status" value="1"/>
</dbReference>
<keyword evidence="2" id="KW-0479">Metal-binding</keyword>
<protein>
    <submittedName>
        <fullName evidence="12">Zinc finger protein 10-like</fullName>
    </submittedName>
</protein>
<dbReference type="PROSITE" id="PS00028">
    <property type="entry name" value="ZINC_FINGER_C2H2_1"/>
    <property type="match status" value="1"/>
</dbReference>
<dbReference type="InterPro" id="IPR052426">
    <property type="entry name" value="Plant_dev_regulator"/>
</dbReference>
<evidence type="ECO:0000256" key="3">
    <source>
        <dbReference type="ARBA" id="ARBA00022771"/>
    </source>
</evidence>
<dbReference type="GO" id="GO:0005634">
    <property type="term" value="C:nucleus"/>
    <property type="evidence" value="ECO:0007669"/>
    <property type="project" value="UniProtKB-SubCell"/>
</dbReference>
<dbReference type="Gene3D" id="3.30.160.60">
    <property type="entry name" value="Classic Zinc Finger"/>
    <property type="match status" value="1"/>
</dbReference>
<evidence type="ECO:0000256" key="6">
    <source>
        <dbReference type="ARBA" id="ARBA00023163"/>
    </source>
</evidence>
<organism evidence="11 12">
    <name type="scientific">Rhodamnia argentea</name>
    <dbReference type="NCBI Taxonomy" id="178133"/>
    <lineage>
        <taxon>Eukaryota</taxon>
        <taxon>Viridiplantae</taxon>
        <taxon>Streptophyta</taxon>
        <taxon>Embryophyta</taxon>
        <taxon>Tracheophyta</taxon>
        <taxon>Spermatophyta</taxon>
        <taxon>Magnoliopsida</taxon>
        <taxon>eudicotyledons</taxon>
        <taxon>Gunneridae</taxon>
        <taxon>Pentapetalae</taxon>
        <taxon>rosids</taxon>
        <taxon>malvids</taxon>
        <taxon>Myrtales</taxon>
        <taxon>Myrtaceae</taxon>
        <taxon>Myrtoideae</taxon>
        <taxon>Myrteae</taxon>
        <taxon>Australasian group</taxon>
        <taxon>Rhodamnia</taxon>
    </lineage>
</organism>
<dbReference type="Pfam" id="PF13912">
    <property type="entry name" value="zf-C2H2_6"/>
    <property type="match status" value="1"/>
</dbReference>
<dbReference type="InterPro" id="IPR036236">
    <property type="entry name" value="Znf_C2H2_sf"/>
</dbReference>
<dbReference type="PANTHER" id="PTHR45801">
    <property type="entry name" value="OS07G0101800 PROTEIN"/>
    <property type="match status" value="1"/>
</dbReference>
<evidence type="ECO:0000256" key="2">
    <source>
        <dbReference type="ARBA" id="ARBA00022723"/>
    </source>
</evidence>
<reference evidence="12" key="1">
    <citation type="submission" date="2025-08" db="UniProtKB">
        <authorList>
            <consortium name="RefSeq"/>
        </authorList>
    </citation>
    <scope>IDENTIFICATION</scope>
    <source>
        <tissue evidence="12">Leaf</tissue>
    </source>
</reference>
<dbReference type="SMART" id="SM00355">
    <property type="entry name" value="ZnF_C2H2"/>
    <property type="match status" value="1"/>
</dbReference>
<feature type="region of interest" description="Disordered" evidence="9">
    <location>
        <begin position="219"/>
        <end position="238"/>
    </location>
</feature>
<keyword evidence="11" id="KW-1185">Reference proteome</keyword>
<sequence length="296" mass="32708">MKQSQYSMSTTGIHRLLKSHYGQVMAPVGSDSWEEKAFAEDFGCVWPPRSYSCSFCNREFRSAQALGGHMNVHRRDRARLKQSALRNQSDEIPSQNSNAGLPCTLLPYQLQSDVSCLDQENDLNSKPSNYFTQSLSSRVLGLSSSDKKLTRTEELAYSPYYSVFVKEGRKPFGNGSLLNPATVKVRCSSDKNWLEVQKSLRGDKHECLDGSSGVTDLSVGLSSNLGRRPPATGSHSDEAINIKRPKTTESSWLTVLDPCSSTGGYTLKSDVQIGLKISSMEDLDLELRLGDPPKVK</sequence>
<dbReference type="InterPro" id="IPR013087">
    <property type="entry name" value="Znf_C2H2_type"/>
</dbReference>
<dbReference type="KEGG" id="rarg:115727463"/>
<keyword evidence="7" id="KW-0539">Nucleus</keyword>
<evidence type="ECO:0000256" key="5">
    <source>
        <dbReference type="ARBA" id="ARBA00023015"/>
    </source>
</evidence>
<keyword evidence="3 8" id="KW-0863">Zinc-finger</keyword>
<evidence type="ECO:0000256" key="1">
    <source>
        <dbReference type="ARBA" id="ARBA00004123"/>
    </source>
</evidence>
<dbReference type="GO" id="GO:0008270">
    <property type="term" value="F:zinc ion binding"/>
    <property type="evidence" value="ECO:0007669"/>
    <property type="project" value="UniProtKB-KW"/>
</dbReference>
<keyword evidence="5" id="KW-0805">Transcription regulation</keyword>
<dbReference type="RefSeq" id="XP_030513542.1">
    <property type="nucleotide sequence ID" value="XM_030657682.2"/>
</dbReference>
<evidence type="ECO:0000256" key="4">
    <source>
        <dbReference type="ARBA" id="ARBA00022833"/>
    </source>
</evidence>
<dbReference type="AlphaFoldDB" id="A0A8B8MTX5"/>
<name>A0A8B8MTX5_9MYRT</name>
<gene>
    <name evidence="12" type="primary">LOC115727463</name>
</gene>
<dbReference type="PROSITE" id="PS50157">
    <property type="entry name" value="ZINC_FINGER_C2H2_2"/>
    <property type="match status" value="1"/>
</dbReference>
<evidence type="ECO:0000259" key="10">
    <source>
        <dbReference type="PROSITE" id="PS50157"/>
    </source>
</evidence>
<dbReference type="SUPFAM" id="SSF57667">
    <property type="entry name" value="beta-beta-alpha zinc fingers"/>
    <property type="match status" value="1"/>
</dbReference>
<dbReference type="GeneID" id="115727463"/>
<evidence type="ECO:0000313" key="11">
    <source>
        <dbReference type="Proteomes" id="UP000827889"/>
    </source>
</evidence>
<dbReference type="OrthoDB" id="1708403at2759"/>
<accession>A0A8B8MTX5</accession>